<evidence type="ECO:0000313" key="3">
    <source>
        <dbReference type="Proteomes" id="UP000235786"/>
    </source>
</evidence>
<gene>
    <name evidence="2" type="ORF">L207DRAFT_533839</name>
</gene>
<feature type="compositionally biased region" description="Polar residues" evidence="1">
    <location>
        <begin position="204"/>
        <end position="221"/>
    </location>
</feature>
<name>A0A2J6RB73_HYAVF</name>
<feature type="region of interest" description="Disordered" evidence="1">
    <location>
        <begin position="165"/>
        <end position="287"/>
    </location>
</feature>
<dbReference type="AlphaFoldDB" id="A0A2J6RB73"/>
<organism evidence="2 3">
    <name type="scientific">Hyaloscypha variabilis (strain UAMH 11265 / GT02V1 / F)</name>
    <name type="common">Meliniomyces variabilis</name>
    <dbReference type="NCBI Taxonomy" id="1149755"/>
    <lineage>
        <taxon>Eukaryota</taxon>
        <taxon>Fungi</taxon>
        <taxon>Dikarya</taxon>
        <taxon>Ascomycota</taxon>
        <taxon>Pezizomycotina</taxon>
        <taxon>Leotiomycetes</taxon>
        <taxon>Helotiales</taxon>
        <taxon>Hyaloscyphaceae</taxon>
        <taxon>Hyaloscypha</taxon>
        <taxon>Hyaloscypha variabilis</taxon>
    </lineage>
</organism>
<feature type="compositionally biased region" description="Low complexity" evidence="1">
    <location>
        <begin position="251"/>
        <end position="276"/>
    </location>
</feature>
<dbReference type="EMBL" id="KZ613952">
    <property type="protein sequence ID" value="PMD35747.1"/>
    <property type="molecule type" value="Genomic_DNA"/>
</dbReference>
<feature type="compositionally biased region" description="Low complexity" evidence="1">
    <location>
        <begin position="45"/>
        <end position="54"/>
    </location>
</feature>
<accession>A0A2J6RB73</accession>
<keyword evidence="3" id="KW-1185">Reference proteome</keyword>
<evidence type="ECO:0000256" key="1">
    <source>
        <dbReference type="SAM" id="MobiDB-lite"/>
    </source>
</evidence>
<dbReference type="Proteomes" id="UP000235786">
    <property type="component" value="Unassembled WGS sequence"/>
</dbReference>
<feature type="region of interest" description="Disordered" evidence="1">
    <location>
        <begin position="1"/>
        <end position="54"/>
    </location>
</feature>
<proteinExistence type="predicted"/>
<protein>
    <submittedName>
        <fullName evidence="2">Uncharacterized protein</fullName>
    </submittedName>
</protein>
<sequence length="390" mass="42667">MACEAEGEDYHTVMSRASGPEDDSKSISSSRRRTLSSDSGPANESSSSAIVSSSSSVDGTSEILYVIPETGSTDIRTLRATRLAQSNYLISADIVRLRLKLKYSSADADVCYKDGPIRSCGTILLQWAWNSNDLDSENVQRSTFYVVDDLPGVGVEAVICDLGTQDSPRDQAGASPFGFNAESKAYGDATSSEKRPAPMRHGSSLVQRQYTNTFTANSSAPTVRPIPGTASHGSRERRLSTNLDSRLPRRMSSGSSHGSTTMSQSCAQSGQQSQNTPTPPPQTDPTDEVRVTIVWGQSRFGSIRLQLLAPGGGRFYEQLVQHLRKRRAPHELDRESDMVRFSPHINFSDPLCWLSLVEDEVEDAWADTVQWFKDHKMTSGIYAIVERDGG</sequence>
<reference evidence="2 3" key="1">
    <citation type="submission" date="2016-04" db="EMBL/GenBank/DDBJ databases">
        <title>A degradative enzymes factory behind the ericoid mycorrhizal symbiosis.</title>
        <authorList>
            <consortium name="DOE Joint Genome Institute"/>
            <person name="Martino E."/>
            <person name="Morin E."/>
            <person name="Grelet G."/>
            <person name="Kuo A."/>
            <person name="Kohler A."/>
            <person name="Daghino S."/>
            <person name="Barry K."/>
            <person name="Choi C."/>
            <person name="Cichocki N."/>
            <person name="Clum A."/>
            <person name="Copeland A."/>
            <person name="Hainaut M."/>
            <person name="Haridas S."/>
            <person name="Labutti K."/>
            <person name="Lindquist E."/>
            <person name="Lipzen A."/>
            <person name="Khouja H.-R."/>
            <person name="Murat C."/>
            <person name="Ohm R."/>
            <person name="Olson A."/>
            <person name="Spatafora J."/>
            <person name="Veneault-Fourrey C."/>
            <person name="Henrissat B."/>
            <person name="Grigoriev I."/>
            <person name="Martin F."/>
            <person name="Perotto S."/>
        </authorList>
    </citation>
    <scope>NUCLEOTIDE SEQUENCE [LARGE SCALE GENOMIC DNA]</scope>
    <source>
        <strain evidence="2 3">F</strain>
    </source>
</reference>
<evidence type="ECO:0000313" key="2">
    <source>
        <dbReference type="EMBL" id="PMD35747.1"/>
    </source>
</evidence>